<name>A0AAN9UZ65_9PEZI</name>
<gene>
    <name evidence="2" type="ORF">SLS62_001819</name>
</gene>
<feature type="compositionally biased region" description="Basic and acidic residues" evidence="1">
    <location>
        <begin position="77"/>
        <end position="87"/>
    </location>
</feature>
<dbReference type="EMBL" id="JAKJXP020000008">
    <property type="protein sequence ID" value="KAK7756226.1"/>
    <property type="molecule type" value="Genomic_DNA"/>
</dbReference>
<feature type="compositionally biased region" description="Basic and acidic residues" evidence="1">
    <location>
        <begin position="244"/>
        <end position="253"/>
    </location>
</feature>
<comment type="caution">
    <text evidence="2">The sequence shown here is derived from an EMBL/GenBank/DDBJ whole genome shotgun (WGS) entry which is preliminary data.</text>
</comment>
<protein>
    <submittedName>
        <fullName evidence="2">Uncharacterized protein</fullName>
    </submittedName>
</protein>
<dbReference type="Proteomes" id="UP001320420">
    <property type="component" value="Unassembled WGS sequence"/>
</dbReference>
<feature type="compositionally biased region" description="Pro residues" evidence="1">
    <location>
        <begin position="335"/>
        <end position="349"/>
    </location>
</feature>
<reference evidence="2 3" key="1">
    <citation type="submission" date="2024-02" db="EMBL/GenBank/DDBJ databases">
        <title>De novo assembly and annotation of 12 fungi associated with fruit tree decline syndrome in Ontario, Canada.</title>
        <authorList>
            <person name="Sulman M."/>
            <person name="Ellouze W."/>
            <person name="Ilyukhin E."/>
        </authorList>
    </citation>
    <scope>NUCLEOTIDE SEQUENCE [LARGE SCALE GENOMIC DNA]</scope>
    <source>
        <strain evidence="2 3">M11/M66-122</strain>
    </source>
</reference>
<keyword evidence="3" id="KW-1185">Reference proteome</keyword>
<feature type="region of interest" description="Disordered" evidence="1">
    <location>
        <begin position="421"/>
        <end position="480"/>
    </location>
</feature>
<proteinExistence type="predicted"/>
<organism evidence="2 3">
    <name type="scientific">Diatrype stigma</name>
    <dbReference type="NCBI Taxonomy" id="117547"/>
    <lineage>
        <taxon>Eukaryota</taxon>
        <taxon>Fungi</taxon>
        <taxon>Dikarya</taxon>
        <taxon>Ascomycota</taxon>
        <taxon>Pezizomycotina</taxon>
        <taxon>Sordariomycetes</taxon>
        <taxon>Xylariomycetidae</taxon>
        <taxon>Xylariales</taxon>
        <taxon>Diatrypaceae</taxon>
        <taxon>Diatrype</taxon>
    </lineage>
</organism>
<accession>A0AAN9UZ65</accession>
<evidence type="ECO:0000313" key="2">
    <source>
        <dbReference type="EMBL" id="KAK7756226.1"/>
    </source>
</evidence>
<feature type="region of interest" description="Disordered" evidence="1">
    <location>
        <begin position="28"/>
        <end position="405"/>
    </location>
</feature>
<feature type="compositionally biased region" description="Basic and acidic residues" evidence="1">
    <location>
        <begin position="421"/>
        <end position="448"/>
    </location>
</feature>
<feature type="compositionally biased region" description="Low complexity" evidence="1">
    <location>
        <begin position="181"/>
        <end position="220"/>
    </location>
</feature>
<evidence type="ECO:0000313" key="3">
    <source>
        <dbReference type="Proteomes" id="UP001320420"/>
    </source>
</evidence>
<sequence length="480" mass="52332">MCKLNKYTTIVPGNRVVHHAEHELCSRSRNNKPCDRTQEFRYPTEEHVGTDRLSPRTTYEQFPPTPPRSSRSPSTSDSERPIRRPRSESYYASNGNGGGGRVDVSSHSHNKLPSPRRGGTDHGTYVEATSVPRSSSIMANNRRFVDAPVAMPVHSRRPPSPSPYEEEFETYDPPRGEPASDVKSTTSSTSSKHSASSQHSSSSKHSSSNSSTTSKESKGSVGKHSKGSSSKNYDARGEDEEEQDLRRDARARDPSPQPAARTVKKVLIAEDPSHKKRHRRTSSVASRPSPHDSDNEEDDNGAKGGNGSAKVNYYTPGVQSRINRQNEEIANRPAAPVPAPASAPAPAPKPVSSKPVSNKAVSRPPLSKSASVSTSAAMVPVSSAAAPASSAAARTRYRRGSVQIDDTLALTAKLDDLMIQRQQAEEKQRRRQERDDRAMQARLKERLQRSSNSTYGPGSDAHALVSPRLSRNEPAGGYRY</sequence>
<evidence type="ECO:0000256" key="1">
    <source>
        <dbReference type="SAM" id="MobiDB-lite"/>
    </source>
</evidence>
<feature type="compositionally biased region" description="Basic and acidic residues" evidence="1">
    <location>
        <begin position="28"/>
        <end position="54"/>
    </location>
</feature>
<dbReference type="AlphaFoldDB" id="A0AAN9UZ65"/>
<feature type="compositionally biased region" description="Low complexity" evidence="1">
    <location>
        <begin position="350"/>
        <end position="393"/>
    </location>
</feature>